<sequence>TTFDTSVTTTQNPPARNGTTETAEMEDQETVKQHETQQFDGNRCRTFYASNKM</sequence>
<reference evidence="2" key="1">
    <citation type="submission" date="2016-05" db="EMBL/GenBank/DDBJ databases">
        <authorList>
            <person name="Lavstsen T."/>
            <person name="Jespersen J.S."/>
        </authorList>
    </citation>
    <scope>NUCLEOTIDE SEQUENCE</scope>
    <source>
        <tissue evidence="2">Brain</tissue>
    </source>
</reference>
<protein>
    <submittedName>
        <fullName evidence="2">Uncharacterized protein</fullName>
    </submittedName>
</protein>
<reference evidence="2" key="2">
    <citation type="submission" date="2016-06" db="EMBL/GenBank/DDBJ databases">
        <title>The genome of a short-lived fish provides insights into sex chromosome evolution and the genetic control of aging.</title>
        <authorList>
            <person name="Reichwald K."/>
            <person name="Felder M."/>
            <person name="Petzold A."/>
            <person name="Koch P."/>
            <person name="Groth M."/>
            <person name="Platzer M."/>
        </authorList>
    </citation>
    <scope>NUCLEOTIDE SEQUENCE</scope>
    <source>
        <tissue evidence="2">Brain</tissue>
    </source>
</reference>
<feature type="compositionally biased region" description="Polar residues" evidence="1">
    <location>
        <begin position="1"/>
        <end position="22"/>
    </location>
</feature>
<evidence type="ECO:0000256" key="1">
    <source>
        <dbReference type="SAM" id="MobiDB-lite"/>
    </source>
</evidence>
<organism evidence="2">
    <name type="scientific">Nothobranchius kuhntae</name>
    <name type="common">Beira killifish</name>
    <dbReference type="NCBI Taxonomy" id="321403"/>
    <lineage>
        <taxon>Eukaryota</taxon>
        <taxon>Metazoa</taxon>
        <taxon>Chordata</taxon>
        <taxon>Craniata</taxon>
        <taxon>Vertebrata</taxon>
        <taxon>Euteleostomi</taxon>
        <taxon>Actinopterygii</taxon>
        <taxon>Neopterygii</taxon>
        <taxon>Teleostei</taxon>
        <taxon>Neoteleostei</taxon>
        <taxon>Acanthomorphata</taxon>
        <taxon>Ovalentaria</taxon>
        <taxon>Atherinomorphae</taxon>
        <taxon>Cyprinodontiformes</taxon>
        <taxon>Nothobranchiidae</taxon>
        <taxon>Nothobranchius</taxon>
    </lineage>
</organism>
<gene>
    <name evidence="2" type="primary">Nfu_g_1_014955</name>
</gene>
<feature type="region of interest" description="Disordered" evidence="1">
    <location>
        <begin position="1"/>
        <end position="38"/>
    </location>
</feature>
<dbReference type="AlphaFoldDB" id="A0A1A8HUK4"/>
<dbReference type="EMBL" id="HAED01001932">
    <property type="protein sequence ID" value="SBQ87777.1"/>
    <property type="molecule type" value="Transcribed_RNA"/>
</dbReference>
<accession>A0A1A8HUK4</accession>
<name>A0A1A8HUK4_NOTKU</name>
<feature type="non-terminal residue" evidence="2">
    <location>
        <position position="1"/>
    </location>
</feature>
<evidence type="ECO:0000313" key="2">
    <source>
        <dbReference type="EMBL" id="SBQ87777.1"/>
    </source>
</evidence>
<proteinExistence type="predicted"/>